<comment type="caution">
    <text evidence="2">The sequence shown here is derived from an EMBL/GenBank/DDBJ whole genome shotgun (WGS) entry which is preliminary data.</text>
</comment>
<organism evidence="2 3">
    <name type="scientific">Rhodopirellula bahusiensis</name>
    <dbReference type="NCBI Taxonomy" id="2014065"/>
    <lineage>
        <taxon>Bacteria</taxon>
        <taxon>Pseudomonadati</taxon>
        <taxon>Planctomycetota</taxon>
        <taxon>Planctomycetia</taxon>
        <taxon>Pirellulales</taxon>
        <taxon>Pirellulaceae</taxon>
        <taxon>Rhodopirellula</taxon>
    </lineage>
</organism>
<evidence type="ECO:0000313" key="3">
    <source>
        <dbReference type="Proteomes" id="UP000225740"/>
    </source>
</evidence>
<dbReference type="AlphaFoldDB" id="A0A2G1W0D6"/>
<feature type="region of interest" description="Disordered" evidence="1">
    <location>
        <begin position="1"/>
        <end position="21"/>
    </location>
</feature>
<protein>
    <submittedName>
        <fullName evidence="2">Uncharacterized protein</fullName>
    </submittedName>
</protein>
<accession>A0A2G1W0D6</accession>
<evidence type="ECO:0000256" key="1">
    <source>
        <dbReference type="SAM" id="MobiDB-lite"/>
    </source>
</evidence>
<reference evidence="2 3" key="1">
    <citation type="submission" date="2017-06" db="EMBL/GenBank/DDBJ databases">
        <title>Description of Rhodopirellula bahusiensis sp. nov.</title>
        <authorList>
            <person name="Kizina J."/>
            <person name="Harder J."/>
        </authorList>
    </citation>
    <scope>NUCLEOTIDE SEQUENCE [LARGE SCALE GENOMIC DNA]</scope>
    <source>
        <strain evidence="2 3">SWK21</strain>
    </source>
</reference>
<name>A0A2G1W0D6_9BACT</name>
<sequence length="59" mass="6350">MPTVAEIGTPDPIDPRPAGKTPTRWIVQIEWSPADGRDAVLDGGPIAIVDLLTESVDWL</sequence>
<proteinExistence type="predicted"/>
<evidence type="ECO:0000313" key="2">
    <source>
        <dbReference type="EMBL" id="PHQ32320.1"/>
    </source>
</evidence>
<dbReference type="EMBL" id="NIZW01000029">
    <property type="protein sequence ID" value="PHQ32320.1"/>
    <property type="molecule type" value="Genomic_DNA"/>
</dbReference>
<gene>
    <name evidence="2" type="ORF">CEE69_26630</name>
</gene>
<keyword evidence="3" id="KW-1185">Reference proteome</keyword>
<dbReference type="Proteomes" id="UP000225740">
    <property type="component" value="Unassembled WGS sequence"/>
</dbReference>